<dbReference type="InterPro" id="IPR041802">
    <property type="entry name" value="MPP_YfcE"/>
</dbReference>
<keyword evidence="2" id="KW-0479">Metal-binding</keyword>
<reference evidence="4" key="2">
    <citation type="submission" date="2020-09" db="EMBL/GenBank/DDBJ databases">
        <authorList>
            <person name="Sun Q."/>
            <person name="Zhou Y."/>
        </authorList>
    </citation>
    <scope>NUCLEOTIDE SEQUENCE</scope>
    <source>
        <strain evidence="4">CGMCC 1.12360</strain>
    </source>
</reference>
<feature type="domain" description="Calcineurin-like phosphoesterase" evidence="3">
    <location>
        <begin position="4"/>
        <end position="144"/>
    </location>
</feature>
<evidence type="ECO:0000313" key="5">
    <source>
        <dbReference type="Proteomes" id="UP000602050"/>
    </source>
</evidence>
<dbReference type="PANTHER" id="PTHR11124">
    <property type="entry name" value="VACUOLAR SORTING PROTEIN VPS29"/>
    <property type="match status" value="1"/>
</dbReference>
<dbReference type="RefSeq" id="WP_188391283.1">
    <property type="nucleotide sequence ID" value="NZ_BMEV01000013.1"/>
</dbReference>
<dbReference type="Proteomes" id="UP000602050">
    <property type="component" value="Unassembled WGS sequence"/>
</dbReference>
<dbReference type="Gene3D" id="3.60.21.10">
    <property type="match status" value="1"/>
</dbReference>
<dbReference type="InterPro" id="IPR024654">
    <property type="entry name" value="Calcineurin-like_PHP_lpxH"/>
</dbReference>
<dbReference type="CDD" id="cd00841">
    <property type="entry name" value="MPP_YfcE"/>
    <property type="match status" value="1"/>
</dbReference>
<sequence>MGSVLILSDSHGWKQEITEIVSRHTVDKIIHCGDSELDFDAPELEGMYKVRGNCDFDTRFPTEEKVHIDGLNFYIVHGHLHRVKEGLLTLKYRAEEEDADIVCFGHTHIAGAEQIDELIFINPGSIRYPRMRKEATYAVISWDDKSKVQIRFFTVDGNELTSLSLEGKLK</sequence>
<keyword evidence="5" id="KW-1185">Reference proteome</keyword>
<comment type="caution">
    <text evidence="4">The sequence shown here is derived from an EMBL/GenBank/DDBJ whole genome shotgun (WGS) entry which is preliminary data.</text>
</comment>
<proteinExistence type="inferred from homology"/>
<dbReference type="InterPro" id="IPR029052">
    <property type="entry name" value="Metallo-depent_PP-like"/>
</dbReference>
<organism evidence="4 5">
    <name type="scientific">Compostibacillus humi</name>
    <dbReference type="NCBI Taxonomy" id="1245525"/>
    <lineage>
        <taxon>Bacteria</taxon>
        <taxon>Bacillati</taxon>
        <taxon>Bacillota</taxon>
        <taxon>Bacilli</taxon>
        <taxon>Bacillales</taxon>
        <taxon>Bacillaceae</taxon>
        <taxon>Compostibacillus</taxon>
    </lineage>
</organism>
<comment type="cofactor">
    <cofactor evidence="2">
        <name>a divalent metal cation</name>
        <dbReference type="ChEBI" id="CHEBI:60240"/>
    </cofactor>
</comment>
<protein>
    <recommendedName>
        <fullName evidence="2">Phosphoesterase</fullName>
        <ecNumber evidence="2">3.1.4.-</ecNumber>
    </recommendedName>
</protein>
<comment type="similarity">
    <text evidence="1 2">Belongs to the metallophosphoesterase superfamily. YfcE family.</text>
</comment>
<reference evidence="4" key="1">
    <citation type="journal article" date="2014" name="Int. J. Syst. Evol. Microbiol.">
        <title>Complete genome sequence of Corynebacterium casei LMG S-19264T (=DSM 44701T), isolated from a smear-ripened cheese.</title>
        <authorList>
            <consortium name="US DOE Joint Genome Institute (JGI-PGF)"/>
            <person name="Walter F."/>
            <person name="Albersmeier A."/>
            <person name="Kalinowski J."/>
            <person name="Ruckert C."/>
        </authorList>
    </citation>
    <scope>NUCLEOTIDE SEQUENCE</scope>
    <source>
        <strain evidence="4">CGMCC 1.12360</strain>
    </source>
</reference>
<evidence type="ECO:0000256" key="2">
    <source>
        <dbReference type="RuleBase" id="RU362039"/>
    </source>
</evidence>
<dbReference type="GO" id="GO:0046872">
    <property type="term" value="F:metal ion binding"/>
    <property type="evidence" value="ECO:0007669"/>
    <property type="project" value="UniProtKB-KW"/>
</dbReference>
<dbReference type="SUPFAM" id="SSF56300">
    <property type="entry name" value="Metallo-dependent phosphatases"/>
    <property type="match status" value="1"/>
</dbReference>
<dbReference type="GO" id="GO:0016787">
    <property type="term" value="F:hydrolase activity"/>
    <property type="evidence" value="ECO:0007669"/>
    <property type="project" value="UniProtKB-UniRule"/>
</dbReference>
<dbReference type="NCBIfam" id="TIGR00040">
    <property type="entry name" value="yfcE"/>
    <property type="match status" value="1"/>
</dbReference>
<gene>
    <name evidence="4" type="ORF">GCM10010978_10030</name>
</gene>
<dbReference type="AlphaFoldDB" id="A0A8J2ZR79"/>
<accession>A0A8J2ZR79</accession>
<evidence type="ECO:0000256" key="1">
    <source>
        <dbReference type="ARBA" id="ARBA00008950"/>
    </source>
</evidence>
<dbReference type="InterPro" id="IPR000979">
    <property type="entry name" value="Phosphodiesterase_MJ0936/Vps29"/>
</dbReference>
<dbReference type="EMBL" id="BMEV01000013">
    <property type="protein sequence ID" value="GGH72800.1"/>
    <property type="molecule type" value="Genomic_DNA"/>
</dbReference>
<evidence type="ECO:0000313" key="4">
    <source>
        <dbReference type="EMBL" id="GGH72800.1"/>
    </source>
</evidence>
<dbReference type="Pfam" id="PF12850">
    <property type="entry name" value="Metallophos_2"/>
    <property type="match status" value="1"/>
</dbReference>
<dbReference type="EC" id="3.1.4.-" evidence="2"/>
<name>A0A8J2ZR79_9BACI</name>
<evidence type="ECO:0000259" key="3">
    <source>
        <dbReference type="Pfam" id="PF12850"/>
    </source>
</evidence>